<dbReference type="InterPro" id="IPR011006">
    <property type="entry name" value="CheY-like_superfamily"/>
</dbReference>
<dbReference type="Gene3D" id="3.40.50.2300">
    <property type="match status" value="1"/>
</dbReference>
<sequence>MATSKIPSKLSHVEGISDYARAQELYKYYQPSSQTLIPTSEQDEVEHDLNISSNVSSSKVSSPDTALTVFCQLTAWRMDSQRAMIRRYFVAESTRSLDLSNSNVHAPGDGLWLGCSSPLSTIAAAATKDEGYPHFIVDDLSKDERFNKLPFVTGAPFLKRYIGVPLITKRGIPIGSLFVVDDRLGNGLSKESLTFLGTMAKTVMRHFELTRTVQEHRRGMKMSQGLSSLIEGRDEPLNTVIEKGDTVDADITKNPDPKYSCCSKITNESIMSEKISVPKNINQSTDNLEKKEKNRQEIKWTLNQKAPDKVVPNEEKLKNIRSRPIKESSDKIINPPENDLEDQSIRALFSRAAHIIQMTFELDGGTVFYDARTGSSETVNDRNTNSTPCESRINSHLLRQYPRGEIWACDENGTGLYSGQNSRSDSKKSELCNKGSQARTRLDTNFFSWYFPGVHQLVFIPLWDAGRSRWFGGCFTWSKDPTRILSKQMELTFLTAFTNSIMAEWARIDTEIADKKKSDFIGSISHELRSPLHGILASVEFLEEVLTGWEKQLVETIESCGRTLLDTINHILDYSKINHFESHWRRSKRAKYRAGVPITTEKSNFSMLSLFQDIDVSVICEEVVDSVYAGHVFQNITAQSFDQISDTQGKMSNAWHPLTYSENIKKSQNLHNDVVVVLDIDPKNYLITSQPGALRRLIMNLLGNSLKYTSHGYIVIRLDCHNIEDFVTDGPNGVEETIPRSMLVFTVTDTGRGIAPEFLRNKLYIPFAQENMLSSGTGLGLSIVRAIVSLLDGEISIDSEINRGTHVKVSIPVLHRMPQIPVSPEGCFNSTNKELQCVHDAVLDLRNRATGHRVSLYGFDGRTDDSILTEKRRVMEESIKKYLINWYHLQVVPYGEKVNFVIAYAVNHSTILSIALNAVKRHGNHPCIIVLCCHSSVLDRIYAVKETHCKVGYTAIPIGPTKLAKAIIQTMDGLPTLLTHKSESQELETNHLDDVVTNLPADNQDTNDKMAELGSPQKINTGPVTKIEIKNECNKSSIPKNNIRLVPMNDSSIISKNINIPKPITLSAQPKAPSILLVDDNQINLRLLSTYLSRRAYPCVDTAQNGLEAVKKFEALSSGYDIIFMDITMPVLDGFGATRQIREIEKKTVSSAWKSAIKNSMDSSLEQNRKPSLIIAFTGRSSIEDQSEAIRSGIDLFMTKPVPFREVGRICDNWIANQMHSGTTSS</sequence>
<keyword evidence="6" id="KW-1185">Reference proteome</keyword>
<dbReference type="FunFam" id="1.10.287.130:FF:000023">
    <property type="entry name" value="Sensor histidine kinase/response regulator, putative"/>
    <property type="match status" value="1"/>
</dbReference>
<dbReference type="AlphaFoldDB" id="A0A420HTG7"/>
<dbReference type="InterPro" id="IPR004358">
    <property type="entry name" value="Sig_transdc_His_kin-like_C"/>
</dbReference>
<dbReference type="STRING" id="212602.A0A420HTG7"/>
<dbReference type="Pfam" id="PF00072">
    <property type="entry name" value="Response_reg"/>
    <property type="match status" value="1"/>
</dbReference>
<dbReference type="Proteomes" id="UP000286134">
    <property type="component" value="Unassembled WGS sequence"/>
</dbReference>
<evidence type="ECO:0000256" key="1">
    <source>
        <dbReference type="ARBA" id="ARBA00022553"/>
    </source>
</evidence>
<evidence type="ECO:0000259" key="4">
    <source>
        <dbReference type="PROSITE" id="PS50110"/>
    </source>
</evidence>
<feature type="domain" description="Histidine kinase" evidence="3">
    <location>
        <begin position="523"/>
        <end position="815"/>
    </location>
</feature>
<organism evidence="5 6">
    <name type="scientific">Erysiphe neolycopersici</name>
    <dbReference type="NCBI Taxonomy" id="212602"/>
    <lineage>
        <taxon>Eukaryota</taxon>
        <taxon>Fungi</taxon>
        <taxon>Dikarya</taxon>
        <taxon>Ascomycota</taxon>
        <taxon>Pezizomycotina</taxon>
        <taxon>Leotiomycetes</taxon>
        <taxon>Erysiphales</taxon>
        <taxon>Erysiphaceae</taxon>
        <taxon>Erysiphe</taxon>
    </lineage>
</organism>
<dbReference type="GO" id="GO:0000155">
    <property type="term" value="F:phosphorelay sensor kinase activity"/>
    <property type="evidence" value="ECO:0007669"/>
    <property type="project" value="InterPro"/>
</dbReference>
<accession>A0A420HTG7</accession>
<dbReference type="InterPro" id="IPR036890">
    <property type="entry name" value="HATPase_C_sf"/>
</dbReference>
<dbReference type="SMART" id="SM00387">
    <property type="entry name" value="HATPase_c"/>
    <property type="match status" value="1"/>
</dbReference>
<dbReference type="InterPro" id="IPR003661">
    <property type="entry name" value="HisK_dim/P_dom"/>
</dbReference>
<dbReference type="SMART" id="SM00388">
    <property type="entry name" value="HisKA"/>
    <property type="match status" value="1"/>
</dbReference>
<dbReference type="PANTHER" id="PTHR43719">
    <property type="entry name" value="TWO-COMPONENT HISTIDINE KINASE"/>
    <property type="match status" value="1"/>
</dbReference>
<keyword evidence="5" id="KW-0808">Transferase</keyword>
<dbReference type="SMART" id="SM00448">
    <property type="entry name" value="REC"/>
    <property type="match status" value="1"/>
</dbReference>
<dbReference type="PROSITE" id="PS50110">
    <property type="entry name" value="RESPONSE_REGULATORY"/>
    <property type="match status" value="1"/>
</dbReference>
<dbReference type="InterPro" id="IPR005467">
    <property type="entry name" value="His_kinase_dom"/>
</dbReference>
<dbReference type="Gene3D" id="3.30.450.40">
    <property type="match status" value="1"/>
</dbReference>
<protein>
    <submittedName>
        <fullName evidence="5">Putative two-component sensor protein histidine protein kinase</fullName>
    </submittedName>
</protein>
<dbReference type="InterPro" id="IPR001789">
    <property type="entry name" value="Sig_transdc_resp-reg_receiver"/>
</dbReference>
<dbReference type="InterPro" id="IPR036097">
    <property type="entry name" value="HisK_dim/P_sf"/>
</dbReference>
<name>A0A420HTG7_9PEZI</name>
<dbReference type="Gene3D" id="3.30.565.10">
    <property type="entry name" value="Histidine kinase-like ATPase, C-terminal domain"/>
    <property type="match status" value="1"/>
</dbReference>
<dbReference type="SUPFAM" id="SSF52172">
    <property type="entry name" value="CheY-like"/>
    <property type="match status" value="1"/>
</dbReference>
<dbReference type="Pfam" id="PF00512">
    <property type="entry name" value="HisKA"/>
    <property type="match status" value="1"/>
</dbReference>
<dbReference type="CDD" id="cd00082">
    <property type="entry name" value="HisKA"/>
    <property type="match status" value="1"/>
</dbReference>
<dbReference type="InterPro" id="IPR003594">
    <property type="entry name" value="HATPase_dom"/>
</dbReference>
<evidence type="ECO:0000313" key="5">
    <source>
        <dbReference type="EMBL" id="RKF60728.1"/>
    </source>
</evidence>
<dbReference type="PANTHER" id="PTHR43719:SF11">
    <property type="entry name" value="HISTIDINE KINASE_RESPONSE REGULATOR, PUTATIVE-RELATED"/>
    <property type="match status" value="1"/>
</dbReference>
<dbReference type="Pfam" id="PF02518">
    <property type="entry name" value="HATPase_c"/>
    <property type="match status" value="1"/>
</dbReference>
<reference evidence="5 6" key="1">
    <citation type="journal article" date="2018" name="BMC Genomics">
        <title>Comparative genome analyses reveal sequence features reflecting distinct modes of host-adaptation between dicot and monocot powdery mildew.</title>
        <authorList>
            <person name="Wu Y."/>
            <person name="Ma X."/>
            <person name="Pan Z."/>
            <person name="Kale S.D."/>
            <person name="Song Y."/>
            <person name="King H."/>
            <person name="Zhang Q."/>
            <person name="Presley C."/>
            <person name="Deng X."/>
            <person name="Wei C.I."/>
            <person name="Xiao S."/>
        </authorList>
    </citation>
    <scope>NUCLEOTIDE SEQUENCE [LARGE SCALE GENOMIC DNA]</scope>
    <source>
        <strain evidence="5">UMSG2</strain>
    </source>
</reference>
<dbReference type="InterPro" id="IPR050956">
    <property type="entry name" value="2C_system_His_kinase"/>
</dbReference>
<evidence type="ECO:0000259" key="3">
    <source>
        <dbReference type="PROSITE" id="PS50109"/>
    </source>
</evidence>
<evidence type="ECO:0000256" key="2">
    <source>
        <dbReference type="PROSITE-ProRule" id="PRU00169"/>
    </source>
</evidence>
<dbReference type="PROSITE" id="PS50109">
    <property type="entry name" value="HIS_KIN"/>
    <property type="match status" value="1"/>
</dbReference>
<dbReference type="CDD" id="cd17546">
    <property type="entry name" value="REC_hyHK_CKI1_RcsC-like"/>
    <property type="match status" value="1"/>
</dbReference>
<dbReference type="SUPFAM" id="SSF47384">
    <property type="entry name" value="Homodimeric domain of signal transducing histidine kinase"/>
    <property type="match status" value="1"/>
</dbReference>
<evidence type="ECO:0000313" key="6">
    <source>
        <dbReference type="Proteomes" id="UP000286134"/>
    </source>
</evidence>
<keyword evidence="5" id="KW-0418">Kinase</keyword>
<dbReference type="Gene3D" id="1.10.287.130">
    <property type="match status" value="1"/>
</dbReference>
<feature type="domain" description="Response regulatory" evidence="4">
    <location>
        <begin position="1074"/>
        <end position="1215"/>
    </location>
</feature>
<dbReference type="OrthoDB" id="303614at2759"/>
<dbReference type="InterPro" id="IPR029016">
    <property type="entry name" value="GAF-like_dom_sf"/>
</dbReference>
<dbReference type="SUPFAM" id="SSF55874">
    <property type="entry name" value="ATPase domain of HSP90 chaperone/DNA topoisomerase II/histidine kinase"/>
    <property type="match status" value="1"/>
</dbReference>
<feature type="modified residue" description="4-aspartylphosphate" evidence="2">
    <location>
        <position position="1126"/>
    </location>
</feature>
<keyword evidence="1 2" id="KW-0597">Phosphoprotein</keyword>
<dbReference type="SUPFAM" id="SSF55781">
    <property type="entry name" value="GAF domain-like"/>
    <property type="match status" value="1"/>
</dbReference>
<proteinExistence type="predicted"/>
<dbReference type="EMBL" id="MCFK01004834">
    <property type="protein sequence ID" value="RKF60728.1"/>
    <property type="molecule type" value="Genomic_DNA"/>
</dbReference>
<comment type="caution">
    <text evidence="5">The sequence shown here is derived from an EMBL/GenBank/DDBJ whole genome shotgun (WGS) entry which is preliminary data.</text>
</comment>
<gene>
    <name evidence="5" type="ORF">OnM2_048006</name>
</gene>
<dbReference type="PRINTS" id="PR00344">
    <property type="entry name" value="BCTRLSENSOR"/>
</dbReference>